<dbReference type="PROSITE" id="PS50206">
    <property type="entry name" value="RHODANESE_3"/>
    <property type="match status" value="1"/>
</dbReference>
<dbReference type="Gene3D" id="3.30.70.100">
    <property type="match status" value="1"/>
</dbReference>
<dbReference type="Pfam" id="PF12368">
    <property type="entry name" value="Rhodanese_C"/>
    <property type="match status" value="1"/>
</dbReference>
<dbReference type="Gene3D" id="3.40.50.1820">
    <property type="entry name" value="alpha/beta hydrolase"/>
    <property type="match status" value="2"/>
</dbReference>
<dbReference type="AlphaFoldDB" id="A0A2P6V8K0"/>
<dbReference type="InterPro" id="IPR036873">
    <property type="entry name" value="Rhodanese-like_dom_sf"/>
</dbReference>
<protein>
    <submittedName>
        <fullName evidence="3">Rhodanese-like domain-containing 6 isoform X1</fullName>
    </submittedName>
</protein>
<keyword evidence="4" id="KW-1185">Reference proteome</keyword>
<comment type="caution">
    <text evidence="3">The sequence shown here is derived from an EMBL/GenBank/DDBJ whole genome shotgun (WGS) entry which is preliminary data.</text>
</comment>
<accession>A0A2P6V8K0</accession>
<dbReference type="InterPro" id="IPR040503">
    <property type="entry name" value="TRHO_N"/>
</dbReference>
<dbReference type="SUPFAM" id="SSF52821">
    <property type="entry name" value="Rhodanese/Cell cycle control phosphatase"/>
    <property type="match status" value="1"/>
</dbReference>
<feature type="compositionally biased region" description="Low complexity" evidence="1">
    <location>
        <begin position="475"/>
        <end position="495"/>
    </location>
</feature>
<dbReference type="Pfam" id="PF03959">
    <property type="entry name" value="FSH1"/>
    <property type="match status" value="2"/>
</dbReference>
<feature type="region of interest" description="Disordered" evidence="1">
    <location>
        <begin position="450"/>
        <end position="495"/>
    </location>
</feature>
<dbReference type="InterPro" id="IPR020936">
    <property type="entry name" value="TrhO"/>
</dbReference>
<organism evidence="3 4">
    <name type="scientific">Micractinium conductrix</name>
    <dbReference type="NCBI Taxonomy" id="554055"/>
    <lineage>
        <taxon>Eukaryota</taxon>
        <taxon>Viridiplantae</taxon>
        <taxon>Chlorophyta</taxon>
        <taxon>core chlorophytes</taxon>
        <taxon>Trebouxiophyceae</taxon>
        <taxon>Chlorellales</taxon>
        <taxon>Chlorellaceae</taxon>
        <taxon>Chlorella clade</taxon>
        <taxon>Micractinium</taxon>
    </lineage>
</organism>
<dbReference type="InterPro" id="IPR029058">
    <property type="entry name" value="AB_hydrolase_fold"/>
</dbReference>
<dbReference type="InterPro" id="IPR005645">
    <property type="entry name" value="FSH-like_dom"/>
</dbReference>
<dbReference type="SUPFAM" id="SSF53474">
    <property type="entry name" value="alpha/beta-Hydrolases"/>
    <property type="match status" value="1"/>
</dbReference>
<evidence type="ECO:0000313" key="3">
    <source>
        <dbReference type="EMBL" id="PSC70407.1"/>
    </source>
</evidence>
<name>A0A2P6V8K0_9CHLO</name>
<sequence length="773" mass="80324">MSDTEHDGAAEIGGSGGGGGAAAGGAGGPAKALSPAVEGVLLYYGYRDLRSCRGEVAAWIEALSTQLGLVGRIRVALDGLNATLGGTLGALRTHAAAVEARFGSAKQGPAIDFKLAASHGRASAAAAAGSAFDRLTVQQVTEVVSLGVLDWLPQPRREDDGSGTCSSCDVSGDVAGLLPAGARHVEPAEFHALLAAAAADAGQPGGKAPVLIDARNLYETAIGRFKAPAVEPMDPRVRCFSDTPQWLEANQHRLAGRPILMCCTGGVRCERASAYVKSLGPSFQDVVQLKGGIQRYLEAFPDGGFFKGQLFVFDERGAVGGGDEVVGRCASCATPCSHYLHRWRCADCRMLLLVCDGCDGATHSSAGKPVAPPGANPAGLRCDLCQQRQVEAGAATTTASGGRRLRILCLHGFRQTARSFEGRTHALRRRLKDLAEFVFVDAPHALPAWSKAPGDDAPAGAEAASAGRQAHDSMAAAAAAGAAERQQEEQQQAGDVRAVAAELDAELAALVAQQQLLAEEEAASPDGTQQRQHSPCKQLQQQRRGMPRRCAWLLTPEQHAAQHEEQRAGTCQDDVPAGTAAAAAAAAWVDDTQFQRQAAGWAESEQELQRVLREQGPFDGVLGFSQGAAVAAVLAVQHARQQQQQEQHPPGGIGGNGACEGSVGAGALRFAIMCSGYRSPLPAHAALLDAAAAAGGAPIPTLHIYGAGSADRQISGQESAALAECFDPTQRFVVRHAGGHLIPSCKSVVARLLAFLQRCQREDVRARAAGVAC</sequence>
<dbReference type="Gene3D" id="3.40.250.10">
    <property type="entry name" value="Rhodanese-like domain"/>
    <property type="match status" value="1"/>
</dbReference>
<dbReference type="InterPro" id="IPR001763">
    <property type="entry name" value="Rhodanese-like_dom"/>
</dbReference>
<evidence type="ECO:0000256" key="1">
    <source>
        <dbReference type="SAM" id="MobiDB-lite"/>
    </source>
</evidence>
<dbReference type="SMART" id="SM00450">
    <property type="entry name" value="RHOD"/>
    <property type="match status" value="1"/>
</dbReference>
<dbReference type="OrthoDB" id="25002at2759"/>
<feature type="compositionally biased region" description="Polar residues" evidence="1">
    <location>
        <begin position="526"/>
        <end position="542"/>
    </location>
</feature>
<gene>
    <name evidence="3" type="ORF">C2E20_6162</name>
</gene>
<reference evidence="3 4" key="1">
    <citation type="journal article" date="2018" name="Plant J.">
        <title>Genome sequences of Chlorella sorokiniana UTEX 1602 and Micractinium conductrix SAG 241.80: implications to maltose excretion by a green alga.</title>
        <authorList>
            <person name="Arriola M.B."/>
            <person name="Velmurugan N."/>
            <person name="Zhang Y."/>
            <person name="Plunkett M.H."/>
            <person name="Hondzo H."/>
            <person name="Barney B.M."/>
        </authorList>
    </citation>
    <scope>NUCLEOTIDE SEQUENCE [LARGE SCALE GENOMIC DNA]</scope>
    <source>
        <strain evidence="3 4">SAG 241.80</strain>
    </source>
</reference>
<dbReference type="PANTHER" id="PTHR43268">
    <property type="entry name" value="THIOSULFATE SULFURTRANSFERASE/RHODANESE-LIKE DOMAIN-CONTAINING PROTEIN 2"/>
    <property type="match status" value="1"/>
</dbReference>
<dbReference type="InterPro" id="IPR022111">
    <property type="entry name" value="Rhodanese_C"/>
</dbReference>
<proteinExistence type="predicted"/>
<dbReference type="EMBL" id="LHPF02000020">
    <property type="protein sequence ID" value="PSC70407.1"/>
    <property type="molecule type" value="Genomic_DNA"/>
</dbReference>
<evidence type="ECO:0000313" key="4">
    <source>
        <dbReference type="Proteomes" id="UP000239649"/>
    </source>
</evidence>
<feature type="compositionally biased region" description="Low complexity" evidence="1">
    <location>
        <begin position="455"/>
        <end position="467"/>
    </location>
</feature>
<dbReference type="PANTHER" id="PTHR43268:SF6">
    <property type="entry name" value="THIOSULFATE SULFURTRANSFERASE_RHODANESE-LIKE DOMAIN-CONTAINING PROTEIN 2"/>
    <property type="match status" value="1"/>
</dbReference>
<feature type="domain" description="Rhodanese" evidence="2">
    <location>
        <begin position="205"/>
        <end position="305"/>
    </location>
</feature>
<dbReference type="Proteomes" id="UP000239649">
    <property type="component" value="Unassembled WGS sequence"/>
</dbReference>
<evidence type="ECO:0000259" key="2">
    <source>
        <dbReference type="PROSITE" id="PS50206"/>
    </source>
</evidence>
<feature type="region of interest" description="Disordered" evidence="1">
    <location>
        <begin position="521"/>
        <end position="542"/>
    </location>
</feature>
<dbReference type="STRING" id="554055.A0A2P6V8K0"/>
<dbReference type="Pfam" id="PF17773">
    <property type="entry name" value="UPF0176_N"/>
    <property type="match status" value="1"/>
</dbReference>